<dbReference type="EMBL" id="VSIY01000005">
    <property type="protein sequence ID" value="TYB81624.1"/>
    <property type="molecule type" value="Genomic_DNA"/>
</dbReference>
<feature type="transmembrane region" description="Helical" evidence="6">
    <location>
        <begin position="289"/>
        <end position="310"/>
    </location>
</feature>
<feature type="transmembrane region" description="Helical" evidence="6">
    <location>
        <begin position="235"/>
        <end position="253"/>
    </location>
</feature>
<comment type="subcellular location">
    <subcellularLocation>
        <location evidence="1">Membrane</location>
    </subcellularLocation>
</comment>
<evidence type="ECO:0000256" key="2">
    <source>
        <dbReference type="ARBA" id="ARBA00022692"/>
    </source>
</evidence>
<feature type="transmembrane region" description="Helical" evidence="6">
    <location>
        <begin position="43"/>
        <end position="61"/>
    </location>
</feature>
<feature type="domain" description="Major facilitator superfamily (MFS) profile" evidence="7">
    <location>
        <begin position="1"/>
        <end position="377"/>
    </location>
</feature>
<gene>
    <name evidence="8" type="ORF">FVF75_07875</name>
</gene>
<feature type="transmembrane region" description="Helical" evidence="6">
    <location>
        <begin position="97"/>
        <end position="120"/>
    </location>
</feature>
<dbReference type="InterPro" id="IPR005828">
    <property type="entry name" value="MFS_sugar_transport-like"/>
</dbReference>
<name>A0A5D0RM53_9RHOB</name>
<organism evidence="8 9">
    <name type="scientific">Maritimibacter fusiformis</name>
    <dbReference type="NCBI Taxonomy" id="2603819"/>
    <lineage>
        <taxon>Bacteria</taxon>
        <taxon>Pseudomonadati</taxon>
        <taxon>Pseudomonadota</taxon>
        <taxon>Alphaproteobacteria</taxon>
        <taxon>Rhodobacterales</taxon>
        <taxon>Roseobacteraceae</taxon>
        <taxon>Maritimibacter</taxon>
    </lineage>
</organism>
<dbReference type="AlphaFoldDB" id="A0A5D0RM53"/>
<dbReference type="Proteomes" id="UP000322080">
    <property type="component" value="Unassembled WGS sequence"/>
</dbReference>
<keyword evidence="3 6" id="KW-1133">Transmembrane helix</keyword>
<evidence type="ECO:0000313" key="8">
    <source>
        <dbReference type="EMBL" id="TYB81624.1"/>
    </source>
</evidence>
<feature type="transmembrane region" description="Helical" evidence="6">
    <location>
        <begin position="158"/>
        <end position="179"/>
    </location>
</feature>
<dbReference type="Pfam" id="PF07690">
    <property type="entry name" value="MFS_1"/>
    <property type="match status" value="1"/>
</dbReference>
<dbReference type="Pfam" id="PF00083">
    <property type="entry name" value="Sugar_tr"/>
    <property type="match status" value="1"/>
</dbReference>
<evidence type="ECO:0000313" key="9">
    <source>
        <dbReference type="Proteomes" id="UP000322080"/>
    </source>
</evidence>
<feature type="transmembrane region" description="Helical" evidence="6">
    <location>
        <begin position="132"/>
        <end position="152"/>
    </location>
</feature>
<dbReference type="GO" id="GO:0005886">
    <property type="term" value="C:plasma membrane"/>
    <property type="evidence" value="ECO:0007669"/>
    <property type="project" value="TreeGrafter"/>
</dbReference>
<dbReference type="CDD" id="cd17477">
    <property type="entry name" value="MFS_YcaD_like"/>
    <property type="match status" value="1"/>
</dbReference>
<proteinExistence type="predicted"/>
<evidence type="ECO:0000259" key="7">
    <source>
        <dbReference type="PROSITE" id="PS50850"/>
    </source>
</evidence>
<dbReference type="PANTHER" id="PTHR23521">
    <property type="entry name" value="TRANSPORTER MFS SUPERFAMILY"/>
    <property type="match status" value="1"/>
</dbReference>
<sequence>MFVVLKTSWPLLLGIMLLMVGNGIQGTLLGLRGALEGFTTFEMSVVMSAYFVGFLGGSRAAPELIRRVGHVRVFAALGSLISAVLVLYPVATDPISWTVLRVVIGFCFSGVYVTAESWLNNAATNETRGQSLSLYILVQMIGIIAAQGLVLLADPGGFILFILPSVLVSIAFAPILLSINPTPAFETTKRMTLVQLFHKSPLGLVGVALIGAVFSAQFGMAAVFGTQAGLSVPQLSLFISMFYVGGLVLQYPIGWLSDRMDRRRLINFTAGLAALAALGPVVLPGLYPALLVSAFLVGGMTNPLYALLLAHTNDFLEVEEMAAASSGLMFVNGFGAIAGPIVTGWALGVFGPSGFFLYLCMILVVLLAYGMYRSTRRPSPTVDETVTYAPVLQSSSPVAVDMAQELYVEAVEEAAEEAADDDPDRADSEDEDAANPQRTAQHE</sequence>
<evidence type="ECO:0000256" key="3">
    <source>
        <dbReference type="ARBA" id="ARBA00022989"/>
    </source>
</evidence>
<feature type="transmembrane region" description="Helical" evidence="6">
    <location>
        <begin position="12"/>
        <end position="31"/>
    </location>
</feature>
<feature type="compositionally biased region" description="Acidic residues" evidence="5">
    <location>
        <begin position="412"/>
        <end position="433"/>
    </location>
</feature>
<dbReference type="GO" id="GO:0022857">
    <property type="term" value="F:transmembrane transporter activity"/>
    <property type="evidence" value="ECO:0007669"/>
    <property type="project" value="InterPro"/>
</dbReference>
<dbReference type="PANTHER" id="PTHR23521:SF3">
    <property type="entry name" value="MFS TRANSPORTER"/>
    <property type="match status" value="1"/>
</dbReference>
<comment type="caution">
    <text evidence="8">The sequence shown here is derived from an EMBL/GenBank/DDBJ whole genome shotgun (WGS) entry which is preliminary data.</text>
</comment>
<keyword evidence="9" id="KW-1185">Reference proteome</keyword>
<dbReference type="InterPro" id="IPR020846">
    <property type="entry name" value="MFS_dom"/>
</dbReference>
<feature type="region of interest" description="Disordered" evidence="5">
    <location>
        <begin position="412"/>
        <end position="443"/>
    </location>
</feature>
<feature type="transmembrane region" description="Helical" evidence="6">
    <location>
        <begin position="73"/>
        <end position="91"/>
    </location>
</feature>
<evidence type="ECO:0000256" key="5">
    <source>
        <dbReference type="SAM" id="MobiDB-lite"/>
    </source>
</evidence>
<reference evidence="8 9" key="1">
    <citation type="submission" date="2019-08" db="EMBL/GenBank/DDBJ databases">
        <title>Identification of a novel species of the genus Boseongicola.</title>
        <authorList>
            <person name="Zhang X.-Q."/>
        </authorList>
    </citation>
    <scope>NUCLEOTIDE SEQUENCE [LARGE SCALE GENOMIC DNA]</scope>
    <source>
        <strain evidence="8 9">HY14</strain>
    </source>
</reference>
<accession>A0A5D0RM53</accession>
<feature type="transmembrane region" description="Helical" evidence="6">
    <location>
        <begin position="322"/>
        <end position="347"/>
    </location>
</feature>
<feature type="transmembrane region" description="Helical" evidence="6">
    <location>
        <begin position="353"/>
        <end position="372"/>
    </location>
</feature>
<evidence type="ECO:0000256" key="6">
    <source>
        <dbReference type="SAM" id="Phobius"/>
    </source>
</evidence>
<dbReference type="Gene3D" id="1.20.1250.20">
    <property type="entry name" value="MFS general substrate transporter like domains"/>
    <property type="match status" value="2"/>
</dbReference>
<protein>
    <submittedName>
        <fullName evidence="8">MFS transporter</fullName>
    </submittedName>
</protein>
<dbReference type="InterPro" id="IPR036259">
    <property type="entry name" value="MFS_trans_sf"/>
</dbReference>
<keyword evidence="4 6" id="KW-0472">Membrane</keyword>
<feature type="transmembrane region" description="Helical" evidence="6">
    <location>
        <begin position="265"/>
        <end position="283"/>
    </location>
</feature>
<dbReference type="InterPro" id="IPR047200">
    <property type="entry name" value="MFS_YcaD-like"/>
</dbReference>
<dbReference type="RefSeq" id="WP_148377432.1">
    <property type="nucleotide sequence ID" value="NZ_VSIY01000005.1"/>
</dbReference>
<dbReference type="InterPro" id="IPR011701">
    <property type="entry name" value="MFS"/>
</dbReference>
<dbReference type="SUPFAM" id="SSF103473">
    <property type="entry name" value="MFS general substrate transporter"/>
    <property type="match status" value="1"/>
</dbReference>
<keyword evidence="2 6" id="KW-0812">Transmembrane</keyword>
<feature type="transmembrane region" description="Helical" evidence="6">
    <location>
        <begin position="200"/>
        <end position="223"/>
    </location>
</feature>
<dbReference type="PROSITE" id="PS50850">
    <property type="entry name" value="MFS"/>
    <property type="match status" value="1"/>
</dbReference>
<evidence type="ECO:0000256" key="4">
    <source>
        <dbReference type="ARBA" id="ARBA00023136"/>
    </source>
</evidence>
<evidence type="ECO:0000256" key="1">
    <source>
        <dbReference type="ARBA" id="ARBA00004370"/>
    </source>
</evidence>